<dbReference type="PROSITE" id="PS00018">
    <property type="entry name" value="EF_HAND_1"/>
    <property type="match status" value="1"/>
</dbReference>
<feature type="signal peptide" evidence="4">
    <location>
        <begin position="1"/>
        <end position="19"/>
    </location>
</feature>
<dbReference type="InterPro" id="IPR018247">
    <property type="entry name" value="EF_Hand_1_Ca_BS"/>
</dbReference>
<dbReference type="GO" id="GO:0005509">
    <property type="term" value="F:calcium ion binding"/>
    <property type="evidence" value="ECO:0007669"/>
    <property type="project" value="InterPro"/>
</dbReference>
<dbReference type="Proteomes" id="UP000678393">
    <property type="component" value="Unassembled WGS sequence"/>
</dbReference>
<evidence type="ECO:0000256" key="1">
    <source>
        <dbReference type="ARBA" id="ARBA00022729"/>
    </source>
</evidence>
<feature type="chain" id="PRO_5035878247" description="EF-hand domain-containing protein" evidence="4">
    <location>
        <begin position="20"/>
        <end position="190"/>
    </location>
</feature>
<organism evidence="6 7">
    <name type="scientific">Candidula unifasciata</name>
    <dbReference type="NCBI Taxonomy" id="100452"/>
    <lineage>
        <taxon>Eukaryota</taxon>
        <taxon>Metazoa</taxon>
        <taxon>Spiralia</taxon>
        <taxon>Lophotrochozoa</taxon>
        <taxon>Mollusca</taxon>
        <taxon>Gastropoda</taxon>
        <taxon>Heterobranchia</taxon>
        <taxon>Euthyneura</taxon>
        <taxon>Panpulmonata</taxon>
        <taxon>Eupulmonata</taxon>
        <taxon>Stylommatophora</taxon>
        <taxon>Helicina</taxon>
        <taxon>Helicoidea</taxon>
        <taxon>Geomitridae</taxon>
        <taxon>Candidula</taxon>
    </lineage>
</organism>
<dbReference type="AlphaFoldDB" id="A0A8S3Z5K5"/>
<proteinExistence type="predicted"/>
<dbReference type="InterPro" id="IPR011992">
    <property type="entry name" value="EF-hand-dom_pair"/>
</dbReference>
<name>A0A8S3Z5K5_9EUPU</name>
<keyword evidence="1 4" id="KW-0732">Signal</keyword>
<evidence type="ECO:0000259" key="5">
    <source>
        <dbReference type="PROSITE" id="PS50222"/>
    </source>
</evidence>
<keyword evidence="7" id="KW-1185">Reference proteome</keyword>
<dbReference type="InterPro" id="IPR052110">
    <property type="entry name" value="MCFD2-like"/>
</dbReference>
<evidence type="ECO:0000313" key="6">
    <source>
        <dbReference type="EMBL" id="CAG5122046.1"/>
    </source>
</evidence>
<evidence type="ECO:0000313" key="7">
    <source>
        <dbReference type="Proteomes" id="UP000678393"/>
    </source>
</evidence>
<dbReference type="Gene3D" id="1.10.238.10">
    <property type="entry name" value="EF-hand"/>
    <property type="match status" value="1"/>
</dbReference>
<dbReference type="PANTHER" id="PTHR23104">
    <property type="entry name" value="MULTIPLE COAGULATION FACTOR DEFICIENCY PROTEIN 2 NEURAL STEM CELL DERIVED NEURONAL SURVIVAL PROTEIN"/>
    <property type="match status" value="1"/>
</dbReference>
<evidence type="ECO:0000256" key="3">
    <source>
        <dbReference type="ARBA" id="ARBA00022837"/>
    </source>
</evidence>
<dbReference type="OrthoDB" id="289247at2759"/>
<dbReference type="PANTHER" id="PTHR23104:SF1">
    <property type="entry name" value="EF-HAND DOMAIN-CONTAINING PROTEIN"/>
    <property type="match status" value="1"/>
</dbReference>
<reference evidence="6" key="1">
    <citation type="submission" date="2021-04" db="EMBL/GenBank/DDBJ databases">
        <authorList>
            <consortium name="Molecular Ecology Group"/>
        </authorList>
    </citation>
    <scope>NUCLEOTIDE SEQUENCE</scope>
</reference>
<comment type="caution">
    <text evidence="6">The sequence shown here is derived from an EMBL/GenBank/DDBJ whole genome shotgun (WGS) entry which is preliminary data.</text>
</comment>
<feature type="domain" description="EF-hand" evidence="5">
    <location>
        <begin position="124"/>
        <end position="159"/>
    </location>
</feature>
<dbReference type="InterPro" id="IPR002048">
    <property type="entry name" value="EF_hand_dom"/>
</dbReference>
<dbReference type="PROSITE" id="PS50222">
    <property type="entry name" value="EF_HAND_2"/>
    <property type="match status" value="2"/>
</dbReference>
<dbReference type="EMBL" id="CAJHNH020001222">
    <property type="protein sequence ID" value="CAG5122046.1"/>
    <property type="molecule type" value="Genomic_DNA"/>
</dbReference>
<sequence length="190" mass="21899">MEFWQCLLVVCCMVVEVKGHGSHHGVQQPTSFGDPNVIGGEEHLKQHMQGEINTDKTMTAEEMEFHYFRLHDTNNDTMLDGLELLKALSHMLPPMDFSPHEISGKTAVEVEHMKNERTREMMNNYVQIIDNVLAMDDKDQNGYLTYAEYVIARKRDAKKMKEVQARMLKEAALAKEQMLNKQQQPYNTGL</sequence>
<accession>A0A8S3Z5K5</accession>
<feature type="domain" description="EF-hand" evidence="5">
    <location>
        <begin position="59"/>
        <end position="94"/>
    </location>
</feature>
<dbReference type="SUPFAM" id="SSF47473">
    <property type="entry name" value="EF-hand"/>
    <property type="match status" value="1"/>
</dbReference>
<keyword evidence="2" id="KW-0677">Repeat</keyword>
<evidence type="ECO:0000256" key="4">
    <source>
        <dbReference type="SAM" id="SignalP"/>
    </source>
</evidence>
<gene>
    <name evidence="6" type="ORF">CUNI_LOCUS7604</name>
</gene>
<evidence type="ECO:0000256" key="2">
    <source>
        <dbReference type="ARBA" id="ARBA00022737"/>
    </source>
</evidence>
<protein>
    <recommendedName>
        <fullName evidence="5">EF-hand domain-containing protein</fullName>
    </recommendedName>
</protein>
<keyword evidence="3" id="KW-0106">Calcium</keyword>